<comment type="caution">
    <text evidence="2">The sequence shown here is derived from an EMBL/GenBank/DDBJ whole genome shotgun (WGS) entry which is preliminary data.</text>
</comment>
<feature type="signal peptide" evidence="1">
    <location>
        <begin position="1"/>
        <end position="16"/>
    </location>
</feature>
<evidence type="ECO:0000313" key="3">
    <source>
        <dbReference type="Proteomes" id="UP001153069"/>
    </source>
</evidence>
<dbReference type="Proteomes" id="UP001153069">
    <property type="component" value="Unassembled WGS sequence"/>
</dbReference>
<keyword evidence="3" id="KW-1185">Reference proteome</keyword>
<dbReference type="AlphaFoldDB" id="A0A9N8EFU4"/>
<proteinExistence type="predicted"/>
<sequence length="241" mass="26071">MYSLSWLYVTAHLAKAQDSVVGDGACQQECEAAYADPTMIDLCNTACLEQPELFHVDFPYIFGPLTVQPYPNLTNADPTELEDLTGTLWARVNVDRNRMQFMYEMDSNPEPFFPYFAMHLHQGNLNAEEIGGDLVGCFLPAAQGGDGPPDLQLCSEKCTVGSTDRGNCVNPGLTQPEPLEACPVCDLTLAYAYFCPGGCQGDGRIVGNSTVNPVAGQMQNQTVVPSRFCDIGGNNPSNAVQ</sequence>
<feature type="chain" id="PRO_5040449376" evidence="1">
    <location>
        <begin position="17"/>
        <end position="241"/>
    </location>
</feature>
<dbReference type="EMBL" id="CAICTM010000926">
    <property type="protein sequence ID" value="CAB9518369.1"/>
    <property type="molecule type" value="Genomic_DNA"/>
</dbReference>
<reference evidence="2" key="1">
    <citation type="submission" date="2020-06" db="EMBL/GenBank/DDBJ databases">
        <authorList>
            <consortium name="Plant Systems Biology data submission"/>
        </authorList>
    </citation>
    <scope>NUCLEOTIDE SEQUENCE</scope>
    <source>
        <strain evidence="2">D6</strain>
    </source>
</reference>
<organism evidence="2 3">
    <name type="scientific">Seminavis robusta</name>
    <dbReference type="NCBI Taxonomy" id="568900"/>
    <lineage>
        <taxon>Eukaryota</taxon>
        <taxon>Sar</taxon>
        <taxon>Stramenopiles</taxon>
        <taxon>Ochrophyta</taxon>
        <taxon>Bacillariophyta</taxon>
        <taxon>Bacillariophyceae</taxon>
        <taxon>Bacillariophycidae</taxon>
        <taxon>Naviculales</taxon>
        <taxon>Naviculaceae</taxon>
        <taxon>Seminavis</taxon>
    </lineage>
</organism>
<accession>A0A9N8EFU4</accession>
<evidence type="ECO:0000313" key="2">
    <source>
        <dbReference type="EMBL" id="CAB9518369.1"/>
    </source>
</evidence>
<protein>
    <submittedName>
        <fullName evidence="2">Uncharacterized protein</fullName>
    </submittedName>
</protein>
<evidence type="ECO:0000256" key="1">
    <source>
        <dbReference type="SAM" id="SignalP"/>
    </source>
</evidence>
<keyword evidence="1" id="KW-0732">Signal</keyword>
<gene>
    <name evidence="2" type="ORF">SEMRO_928_G221230.1</name>
</gene>
<name>A0A9N8EFU4_9STRA</name>